<dbReference type="InterPro" id="IPR000719">
    <property type="entry name" value="Prot_kinase_dom"/>
</dbReference>
<dbReference type="Gene3D" id="1.10.510.10">
    <property type="entry name" value="Transferase(Phosphotransferase) domain 1"/>
    <property type="match status" value="1"/>
</dbReference>
<reference evidence="13" key="2">
    <citation type="submission" date="2022-10" db="EMBL/GenBank/DDBJ databases">
        <authorList>
            <consortium name="ENA_rothamsted_submissions"/>
            <consortium name="culmorum"/>
            <person name="King R."/>
        </authorList>
    </citation>
    <scope>NUCLEOTIDE SEQUENCE</scope>
</reference>
<keyword evidence="5" id="KW-0418">Kinase</keyword>
<comment type="catalytic activity">
    <reaction evidence="7">
        <text>L-threonyl-[protein] + ATP = O-phospho-L-threonyl-[protein] + ADP + H(+)</text>
        <dbReference type="Rhea" id="RHEA:46608"/>
        <dbReference type="Rhea" id="RHEA-COMP:11060"/>
        <dbReference type="Rhea" id="RHEA-COMP:11605"/>
        <dbReference type="ChEBI" id="CHEBI:15378"/>
        <dbReference type="ChEBI" id="CHEBI:30013"/>
        <dbReference type="ChEBI" id="CHEBI:30616"/>
        <dbReference type="ChEBI" id="CHEBI:61977"/>
        <dbReference type="ChEBI" id="CHEBI:456216"/>
        <dbReference type="EC" id="2.7.11.1"/>
    </reaction>
</comment>
<dbReference type="GO" id="GO:0000245">
    <property type="term" value="P:spliceosomal complex assembly"/>
    <property type="evidence" value="ECO:0007669"/>
    <property type="project" value="TreeGrafter"/>
</dbReference>
<evidence type="ECO:0000259" key="12">
    <source>
        <dbReference type="PROSITE" id="PS50011"/>
    </source>
</evidence>
<dbReference type="PROSITE" id="PS00108">
    <property type="entry name" value="PROTEIN_KINASE_ST"/>
    <property type="match status" value="1"/>
</dbReference>
<dbReference type="PROSITE" id="PS00107">
    <property type="entry name" value="PROTEIN_KINASE_ATP"/>
    <property type="match status" value="1"/>
</dbReference>
<dbReference type="EMBL" id="OU895880">
    <property type="protein sequence ID" value="CAG9811274.1"/>
    <property type="molecule type" value="Genomic_DNA"/>
</dbReference>
<keyword evidence="3" id="KW-0808">Transferase</keyword>
<evidence type="ECO:0000313" key="13">
    <source>
        <dbReference type="EMBL" id="CAG9811274.1"/>
    </source>
</evidence>
<dbReference type="Pfam" id="PF00069">
    <property type="entry name" value="Pkinase"/>
    <property type="match status" value="1"/>
</dbReference>
<feature type="compositionally biased region" description="Polar residues" evidence="11">
    <location>
        <begin position="186"/>
        <end position="206"/>
    </location>
</feature>
<dbReference type="EC" id="2.7.11.1" evidence="1"/>
<evidence type="ECO:0000256" key="7">
    <source>
        <dbReference type="ARBA" id="ARBA00047899"/>
    </source>
</evidence>
<protein>
    <recommendedName>
        <fullName evidence="1">non-specific serine/threonine protein kinase</fullName>
        <ecNumber evidence="1">2.7.11.1</ecNumber>
    </recommendedName>
</protein>
<dbReference type="InterPro" id="IPR011009">
    <property type="entry name" value="Kinase-like_dom_sf"/>
</dbReference>
<keyword evidence="4 9" id="KW-0547">Nucleotide-binding</keyword>
<feature type="binding site" evidence="9">
    <location>
        <position position="266"/>
    </location>
    <ligand>
        <name>ATP</name>
        <dbReference type="ChEBI" id="CHEBI:30616"/>
    </ligand>
</feature>
<evidence type="ECO:0000256" key="5">
    <source>
        <dbReference type="ARBA" id="ARBA00022777"/>
    </source>
</evidence>
<evidence type="ECO:0000313" key="14">
    <source>
        <dbReference type="Proteomes" id="UP001153620"/>
    </source>
</evidence>
<evidence type="ECO:0000256" key="8">
    <source>
        <dbReference type="ARBA" id="ARBA00048679"/>
    </source>
</evidence>
<dbReference type="OrthoDB" id="2649at2759"/>
<keyword evidence="2 10" id="KW-0723">Serine/threonine-protein kinase</keyword>
<dbReference type="InterPro" id="IPR017441">
    <property type="entry name" value="Protein_kinase_ATP_BS"/>
</dbReference>
<dbReference type="Gene3D" id="3.30.200.20">
    <property type="entry name" value="Phosphorylase Kinase, domain 1"/>
    <property type="match status" value="1"/>
</dbReference>
<keyword evidence="6 9" id="KW-0067">ATP-binding</keyword>
<dbReference type="GO" id="GO:0004674">
    <property type="term" value="F:protein serine/threonine kinase activity"/>
    <property type="evidence" value="ECO:0007669"/>
    <property type="project" value="UniProtKB-KW"/>
</dbReference>
<dbReference type="InterPro" id="IPR051334">
    <property type="entry name" value="SRPK"/>
</dbReference>
<dbReference type="PANTHER" id="PTHR47634">
    <property type="entry name" value="PROTEIN KINASE DOMAIN-CONTAINING PROTEIN-RELATED"/>
    <property type="match status" value="1"/>
</dbReference>
<dbReference type="GO" id="GO:0005737">
    <property type="term" value="C:cytoplasm"/>
    <property type="evidence" value="ECO:0007669"/>
    <property type="project" value="TreeGrafter"/>
</dbReference>
<dbReference type="AlphaFoldDB" id="A0A9N9S690"/>
<evidence type="ECO:0000256" key="1">
    <source>
        <dbReference type="ARBA" id="ARBA00012513"/>
    </source>
</evidence>
<accession>A0A9N9S690</accession>
<proteinExistence type="inferred from homology"/>
<gene>
    <name evidence="13" type="ORF">CHIRRI_LOCUS14083</name>
</gene>
<dbReference type="InterPro" id="IPR008271">
    <property type="entry name" value="Ser/Thr_kinase_AS"/>
</dbReference>
<dbReference type="Proteomes" id="UP001153620">
    <property type="component" value="Chromosome 4"/>
</dbReference>
<dbReference type="SMART" id="SM00220">
    <property type="entry name" value="S_TKc"/>
    <property type="match status" value="1"/>
</dbReference>
<comment type="catalytic activity">
    <reaction evidence="8">
        <text>L-seryl-[protein] + ATP = O-phospho-L-seryl-[protein] + ADP + H(+)</text>
        <dbReference type="Rhea" id="RHEA:17989"/>
        <dbReference type="Rhea" id="RHEA-COMP:9863"/>
        <dbReference type="Rhea" id="RHEA-COMP:11604"/>
        <dbReference type="ChEBI" id="CHEBI:15378"/>
        <dbReference type="ChEBI" id="CHEBI:29999"/>
        <dbReference type="ChEBI" id="CHEBI:30616"/>
        <dbReference type="ChEBI" id="CHEBI:83421"/>
        <dbReference type="ChEBI" id="CHEBI:456216"/>
        <dbReference type="EC" id="2.7.11.1"/>
    </reaction>
</comment>
<dbReference type="GO" id="GO:0005634">
    <property type="term" value="C:nucleus"/>
    <property type="evidence" value="ECO:0007669"/>
    <property type="project" value="TreeGrafter"/>
</dbReference>
<evidence type="ECO:0000256" key="10">
    <source>
        <dbReference type="RuleBase" id="RU000304"/>
    </source>
</evidence>
<dbReference type="SUPFAM" id="SSF56112">
    <property type="entry name" value="Protein kinase-like (PK-like)"/>
    <property type="match status" value="1"/>
</dbReference>
<evidence type="ECO:0000256" key="3">
    <source>
        <dbReference type="ARBA" id="ARBA00022679"/>
    </source>
</evidence>
<evidence type="ECO:0000256" key="4">
    <source>
        <dbReference type="ARBA" id="ARBA00022741"/>
    </source>
</evidence>
<reference evidence="13" key="1">
    <citation type="submission" date="2022-01" db="EMBL/GenBank/DDBJ databases">
        <authorList>
            <person name="King R."/>
        </authorList>
    </citation>
    <scope>NUCLEOTIDE SEQUENCE</scope>
</reference>
<keyword evidence="14" id="KW-1185">Reference proteome</keyword>
<evidence type="ECO:0000256" key="11">
    <source>
        <dbReference type="SAM" id="MobiDB-lite"/>
    </source>
</evidence>
<dbReference type="GO" id="GO:0050684">
    <property type="term" value="P:regulation of mRNA processing"/>
    <property type="evidence" value="ECO:0007669"/>
    <property type="project" value="TreeGrafter"/>
</dbReference>
<dbReference type="PROSITE" id="PS50011">
    <property type="entry name" value="PROTEIN_KINASE_DOM"/>
    <property type="match status" value="1"/>
</dbReference>
<dbReference type="FunFam" id="3.30.200.20:FF:000322">
    <property type="entry name" value="Uncharacterized protein, isoform D"/>
    <property type="match status" value="1"/>
</dbReference>
<feature type="domain" description="Protein kinase" evidence="12">
    <location>
        <begin position="237"/>
        <end position="414"/>
    </location>
</feature>
<comment type="similarity">
    <text evidence="10">Belongs to the protein kinase superfamily.</text>
</comment>
<dbReference type="PANTHER" id="PTHR47634:SF9">
    <property type="entry name" value="PROTEIN KINASE DOMAIN-CONTAINING PROTEIN-RELATED"/>
    <property type="match status" value="1"/>
</dbReference>
<name>A0A9N9S690_9DIPT</name>
<evidence type="ECO:0000256" key="9">
    <source>
        <dbReference type="PROSITE-ProRule" id="PRU10141"/>
    </source>
</evidence>
<sequence>MPQQLDGNATQNFIDTTINRSLEFVSTTINQVLELIFCLLAVITLARLVSIFYTRRPENVENEPEKVEEVTKVTEKAEVEEKIEQPEPKVESKLLSGWESESIIDVKQPQLEVPQKVIKQQLKIPRRKCISVGPVFVTPHSQIVRNINVEEREERYRYDILPINSPELNQIDTAIVDIVNVSEPRSTPIPNDEFQQYTDSPDSSLYGSEDEEQEDVAQYRRGGYHPVHLGDMLHNRYRVVRKLGWGHFSTVWLCRDIEEEKYVALKVVKSAQHYAETAADEIKLLEVIRDADPYDVHHERIVKLLNHFTVRGVNGVHTCLVFEALGCSLYKLIVKNNYQGLAISQVKSIIKQVLQGLDYLHTKCHIIHTDVKPENILIVMDNAAAINQQIDEAIKDLKGRGYGAHWFPDSYGKF</sequence>
<evidence type="ECO:0000256" key="2">
    <source>
        <dbReference type="ARBA" id="ARBA00022527"/>
    </source>
</evidence>
<feature type="region of interest" description="Disordered" evidence="11">
    <location>
        <begin position="186"/>
        <end position="212"/>
    </location>
</feature>
<dbReference type="GO" id="GO:0005524">
    <property type="term" value="F:ATP binding"/>
    <property type="evidence" value="ECO:0007669"/>
    <property type="project" value="UniProtKB-UniRule"/>
</dbReference>
<evidence type="ECO:0000256" key="6">
    <source>
        <dbReference type="ARBA" id="ARBA00022840"/>
    </source>
</evidence>
<organism evidence="13 14">
    <name type="scientific">Chironomus riparius</name>
    <dbReference type="NCBI Taxonomy" id="315576"/>
    <lineage>
        <taxon>Eukaryota</taxon>
        <taxon>Metazoa</taxon>
        <taxon>Ecdysozoa</taxon>
        <taxon>Arthropoda</taxon>
        <taxon>Hexapoda</taxon>
        <taxon>Insecta</taxon>
        <taxon>Pterygota</taxon>
        <taxon>Neoptera</taxon>
        <taxon>Endopterygota</taxon>
        <taxon>Diptera</taxon>
        <taxon>Nematocera</taxon>
        <taxon>Chironomoidea</taxon>
        <taxon>Chironomidae</taxon>
        <taxon>Chironominae</taxon>
        <taxon>Chironomus</taxon>
    </lineage>
</organism>